<dbReference type="OrthoDB" id="9805474at2"/>
<dbReference type="SUPFAM" id="SSF141868">
    <property type="entry name" value="EAL domain-like"/>
    <property type="match status" value="1"/>
</dbReference>
<name>A0A1M6J129_9FIRM</name>
<dbReference type="PANTHER" id="PTHR33121:SF70">
    <property type="entry name" value="SIGNALING PROTEIN YKOW"/>
    <property type="match status" value="1"/>
</dbReference>
<dbReference type="CDD" id="cd01948">
    <property type="entry name" value="EAL"/>
    <property type="match status" value="1"/>
</dbReference>
<dbReference type="Gene3D" id="3.30.70.270">
    <property type="match status" value="1"/>
</dbReference>
<keyword evidence="4" id="KW-1185">Reference proteome</keyword>
<dbReference type="Pfam" id="PF00990">
    <property type="entry name" value="GGDEF"/>
    <property type="match status" value="1"/>
</dbReference>
<sequence>MKERYKQQTIIENMNVILCAIVEHYNADYSYYIEREDGELPTVYEWCKTGMPFQKEYLRGLSEREFPEWVLRETDDYDISIHKEVRSGVIGILAVVNVQQNWHDSSLLRMVLPYVSQSITMQKQQMQQEYLSYHDDLTGLLNRNSMLNYLETTDAESLESVGALCVDINGLKFFNKEFGREYGDEVVMRVGELLEEHFKGDMVYRLTGDEFLVISENISYDNFIKQMNAANDRLENISLDLTTMGYAWEKVDIELNNLINTAEEMMREEKQKFYKKDKTDHTPIIKDDLLEDIAQGNFIVCLQPKMHVDTEAVSSAEALVRYRHKDLGIMDPQRYLNLLERTRLSHHLDMYVFETVCRIIEHWIQKDMPVIPISVNISSDTLCREDTVEQMMRLVEKYKVPCEYLEIEVSENDDCMNQEVLAETSNRIRKANIRVVLDNFGTKNSSLSILSIMEFDGLKVDRTLVTNIVSNHRSQIVARAIISICKELGATVVATGVETQDQLNVLKELGCDYAQGFLFNKPVALDTFEVRYMQE</sequence>
<feature type="domain" description="GGDEF" evidence="2">
    <location>
        <begin position="159"/>
        <end position="284"/>
    </location>
</feature>
<evidence type="ECO:0000313" key="4">
    <source>
        <dbReference type="Proteomes" id="UP000184301"/>
    </source>
</evidence>
<dbReference type="InterPro" id="IPR035919">
    <property type="entry name" value="EAL_sf"/>
</dbReference>
<dbReference type="InterPro" id="IPR000160">
    <property type="entry name" value="GGDEF_dom"/>
</dbReference>
<reference evidence="3 4" key="1">
    <citation type="submission" date="2016-11" db="EMBL/GenBank/DDBJ databases">
        <authorList>
            <person name="Jaros S."/>
            <person name="Januszkiewicz K."/>
            <person name="Wedrychowicz H."/>
        </authorList>
    </citation>
    <scope>NUCLEOTIDE SEQUENCE [LARGE SCALE GENOMIC DNA]</scope>
    <source>
        <strain evidence="3 4">DSM 15480</strain>
    </source>
</reference>
<protein>
    <submittedName>
        <fullName evidence="3">Diguanylate cyclase (GGDEF) domain-containing protein</fullName>
    </submittedName>
</protein>
<organism evidence="3 4">
    <name type="scientific">Hespellia stercorisuis DSM 15480</name>
    <dbReference type="NCBI Taxonomy" id="1121950"/>
    <lineage>
        <taxon>Bacteria</taxon>
        <taxon>Bacillati</taxon>
        <taxon>Bacillota</taxon>
        <taxon>Clostridia</taxon>
        <taxon>Lachnospirales</taxon>
        <taxon>Lachnospiraceae</taxon>
        <taxon>Hespellia</taxon>
    </lineage>
</organism>
<feature type="domain" description="EAL" evidence="1">
    <location>
        <begin position="282"/>
        <end position="535"/>
    </location>
</feature>
<evidence type="ECO:0000259" key="2">
    <source>
        <dbReference type="PROSITE" id="PS50887"/>
    </source>
</evidence>
<dbReference type="InterPro" id="IPR043128">
    <property type="entry name" value="Rev_trsase/Diguanyl_cyclase"/>
</dbReference>
<dbReference type="InterPro" id="IPR050706">
    <property type="entry name" value="Cyclic-di-GMP_PDE-like"/>
</dbReference>
<dbReference type="STRING" id="1121950.SAMN02745243_00502"/>
<evidence type="ECO:0000259" key="1">
    <source>
        <dbReference type="PROSITE" id="PS50883"/>
    </source>
</evidence>
<dbReference type="RefSeq" id="WP_073104537.1">
    <property type="nucleotide sequence ID" value="NZ_FQZY01000008.1"/>
</dbReference>
<dbReference type="PROSITE" id="PS50887">
    <property type="entry name" value="GGDEF"/>
    <property type="match status" value="1"/>
</dbReference>
<dbReference type="InterPro" id="IPR029787">
    <property type="entry name" value="Nucleotide_cyclase"/>
</dbReference>
<dbReference type="AlphaFoldDB" id="A0A1M6J129"/>
<dbReference type="InterPro" id="IPR001633">
    <property type="entry name" value="EAL_dom"/>
</dbReference>
<dbReference type="PANTHER" id="PTHR33121">
    <property type="entry name" value="CYCLIC DI-GMP PHOSPHODIESTERASE PDEF"/>
    <property type="match status" value="1"/>
</dbReference>
<dbReference type="Pfam" id="PF00563">
    <property type="entry name" value="EAL"/>
    <property type="match status" value="1"/>
</dbReference>
<dbReference type="SMART" id="SM00052">
    <property type="entry name" value="EAL"/>
    <property type="match status" value="1"/>
</dbReference>
<accession>A0A1M6J129</accession>
<dbReference type="SUPFAM" id="SSF55073">
    <property type="entry name" value="Nucleotide cyclase"/>
    <property type="match status" value="1"/>
</dbReference>
<dbReference type="CDD" id="cd01949">
    <property type="entry name" value="GGDEF"/>
    <property type="match status" value="1"/>
</dbReference>
<dbReference type="GO" id="GO:0071111">
    <property type="term" value="F:cyclic-guanylate-specific phosphodiesterase activity"/>
    <property type="evidence" value="ECO:0007669"/>
    <property type="project" value="InterPro"/>
</dbReference>
<dbReference type="SMART" id="SM00267">
    <property type="entry name" value="GGDEF"/>
    <property type="match status" value="1"/>
</dbReference>
<proteinExistence type="predicted"/>
<dbReference type="Gene3D" id="3.20.20.450">
    <property type="entry name" value="EAL domain"/>
    <property type="match status" value="1"/>
</dbReference>
<dbReference type="Proteomes" id="UP000184301">
    <property type="component" value="Unassembled WGS sequence"/>
</dbReference>
<dbReference type="NCBIfam" id="TIGR00254">
    <property type="entry name" value="GGDEF"/>
    <property type="match status" value="1"/>
</dbReference>
<gene>
    <name evidence="3" type="ORF">SAMN02745243_00502</name>
</gene>
<dbReference type="PROSITE" id="PS50883">
    <property type="entry name" value="EAL"/>
    <property type="match status" value="1"/>
</dbReference>
<evidence type="ECO:0000313" key="3">
    <source>
        <dbReference type="EMBL" id="SHJ40375.1"/>
    </source>
</evidence>
<dbReference type="EMBL" id="FQZY01000008">
    <property type="protein sequence ID" value="SHJ40375.1"/>
    <property type="molecule type" value="Genomic_DNA"/>
</dbReference>